<dbReference type="KEGG" id="asan:AWM72_05635"/>
<dbReference type="Proteomes" id="UP000234239">
    <property type="component" value="Unassembled WGS sequence"/>
</dbReference>
<gene>
    <name evidence="10" type="ORF">AWM72_05635</name>
    <name evidence="11" type="ORF">CYJ28_04870</name>
</gene>
<reference evidence="10 12" key="1">
    <citation type="journal article" date="2016" name="Genome Announc.">
        <title>Complete Genome Sequences of Aerococcus christensenii CCUG 28831T, Aerococcus sanguinicola CCUG 43001T, Aerococcus urinae CCUG 36881T, Aerococcus urinaeequi CCUG 28094T, Aerococcus urinaehominis CCUG 42038 BT, and Aerococcus viridans CCUG 4311T.</title>
        <authorList>
            <person name="Carkaci D."/>
            <person name="Dargis R."/>
            <person name="Nielsen X.C."/>
            <person name="Skovgaard O."/>
            <person name="Fuursted K."/>
            <person name="Christensen J.J."/>
        </authorList>
    </citation>
    <scope>NUCLEOTIDE SEQUENCE [LARGE SCALE GENOMIC DNA]</scope>
    <source>
        <strain evidence="10 12">CCUG43001</strain>
    </source>
</reference>
<dbReference type="PROSITE" id="PS50902">
    <property type="entry name" value="FLAVODOXIN_LIKE"/>
    <property type="match status" value="1"/>
</dbReference>
<evidence type="ECO:0000313" key="11">
    <source>
        <dbReference type="EMBL" id="PKZ22451.1"/>
    </source>
</evidence>
<evidence type="ECO:0000313" key="13">
    <source>
        <dbReference type="Proteomes" id="UP000234239"/>
    </source>
</evidence>
<keyword evidence="4 8" id="KW-0813">Transport</keyword>
<organism evidence="10 12">
    <name type="scientific">Aerococcus sanguinicola</name>
    <dbReference type="NCBI Taxonomy" id="119206"/>
    <lineage>
        <taxon>Bacteria</taxon>
        <taxon>Bacillati</taxon>
        <taxon>Bacillota</taxon>
        <taxon>Bacilli</taxon>
        <taxon>Lactobacillales</taxon>
        <taxon>Aerococcaceae</taxon>
        <taxon>Aerococcus</taxon>
    </lineage>
</organism>
<keyword evidence="12" id="KW-1185">Reference proteome</keyword>
<dbReference type="PANTHER" id="PTHR42809">
    <property type="entry name" value="FLAVODOXIN 2"/>
    <property type="match status" value="1"/>
</dbReference>
<dbReference type="Proteomes" id="UP000069912">
    <property type="component" value="Chromosome"/>
</dbReference>
<dbReference type="NCBIfam" id="TIGR01753">
    <property type="entry name" value="flav_short"/>
    <property type="match status" value="1"/>
</dbReference>
<dbReference type="EMBL" id="PKGY01000002">
    <property type="protein sequence ID" value="PKZ22451.1"/>
    <property type="molecule type" value="Genomic_DNA"/>
</dbReference>
<proteinExistence type="inferred from homology"/>
<dbReference type="InterPro" id="IPR029039">
    <property type="entry name" value="Flavoprotein-like_sf"/>
</dbReference>
<evidence type="ECO:0000256" key="7">
    <source>
        <dbReference type="ARBA" id="ARBA00022982"/>
    </source>
</evidence>
<name>A0A0X8FBN3_9LACT</name>
<dbReference type="InterPro" id="IPR010087">
    <property type="entry name" value="Flav_short"/>
</dbReference>
<dbReference type="Gene3D" id="3.40.50.360">
    <property type="match status" value="1"/>
</dbReference>
<dbReference type="GO" id="GO:0009055">
    <property type="term" value="F:electron transfer activity"/>
    <property type="evidence" value="ECO:0007669"/>
    <property type="project" value="UniProtKB-UniRule"/>
</dbReference>
<dbReference type="InterPro" id="IPR008254">
    <property type="entry name" value="Flavodoxin/NO_synth"/>
</dbReference>
<evidence type="ECO:0000256" key="8">
    <source>
        <dbReference type="RuleBase" id="RU367037"/>
    </source>
</evidence>
<accession>A0A0X8FBN3</accession>
<evidence type="ECO:0000259" key="9">
    <source>
        <dbReference type="PROSITE" id="PS50902"/>
    </source>
</evidence>
<dbReference type="GO" id="GO:0010181">
    <property type="term" value="F:FMN binding"/>
    <property type="evidence" value="ECO:0007669"/>
    <property type="project" value="UniProtKB-UniRule"/>
</dbReference>
<dbReference type="PRINTS" id="PR00369">
    <property type="entry name" value="FLAVODOXIN"/>
</dbReference>
<dbReference type="Pfam" id="PF00258">
    <property type="entry name" value="Flavodoxin_1"/>
    <property type="match status" value="1"/>
</dbReference>
<dbReference type="NCBIfam" id="NF005587">
    <property type="entry name" value="PRK07308.1"/>
    <property type="match status" value="1"/>
</dbReference>
<keyword evidence="5 8" id="KW-0285">Flavoprotein</keyword>
<dbReference type="GeneID" id="92903547"/>
<evidence type="ECO:0000256" key="1">
    <source>
        <dbReference type="ARBA" id="ARBA00001917"/>
    </source>
</evidence>
<evidence type="ECO:0000256" key="6">
    <source>
        <dbReference type="ARBA" id="ARBA00022643"/>
    </source>
</evidence>
<dbReference type="RefSeq" id="WP_067974583.1">
    <property type="nucleotide sequence ID" value="NZ_CAJHKM010000001.1"/>
</dbReference>
<comment type="similarity">
    <text evidence="3 8">Belongs to the flavodoxin family.</text>
</comment>
<comment type="function">
    <text evidence="2 8">Low-potential electron donor to a number of redox enzymes.</text>
</comment>
<dbReference type="PANTHER" id="PTHR42809:SF1">
    <property type="entry name" value="FLAVODOXIN 1"/>
    <property type="match status" value="1"/>
</dbReference>
<feature type="domain" description="Flavodoxin-like" evidence="9">
    <location>
        <begin position="4"/>
        <end position="144"/>
    </location>
</feature>
<dbReference type="InterPro" id="IPR001094">
    <property type="entry name" value="Flavdoxin-like"/>
</dbReference>
<dbReference type="OrthoDB" id="9790745at2"/>
<comment type="cofactor">
    <cofactor evidence="1 8">
        <name>FMN</name>
        <dbReference type="ChEBI" id="CHEBI:58210"/>
    </cofactor>
</comment>
<reference evidence="11 13" key="3">
    <citation type="submission" date="2017-12" db="EMBL/GenBank/DDBJ databases">
        <title>Phylogenetic diversity of female urinary microbiome.</title>
        <authorList>
            <person name="Thomas-White K."/>
            <person name="Wolfe A.J."/>
        </authorList>
    </citation>
    <scope>NUCLEOTIDE SEQUENCE [LARGE SCALE GENOMIC DNA]</scope>
    <source>
        <strain evidence="11 13">UMB0139</strain>
    </source>
</reference>
<evidence type="ECO:0000313" key="10">
    <source>
        <dbReference type="EMBL" id="AMB94275.1"/>
    </source>
</evidence>
<keyword evidence="6 8" id="KW-0288">FMN</keyword>
<keyword evidence="7 8" id="KW-0249">Electron transport</keyword>
<evidence type="ECO:0000256" key="4">
    <source>
        <dbReference type="ARBA" id="ARBA00022448"/>
    </source>
</evidence>
<dbReference type="SUPFAM" id="SSF52218">
    <property type="entry name" value="Flavoproteins"/>
    <property type="match status" value="1"/>
</dbReference>
<sequence length="152" mass="16621">MPKALIIYASLTGNTEEIADVMTAAFEDLGVDCEMVECTDAYGEDFLDADICVVATYTYGTDGDLPDEIVDLYEDLEEVDLTGKVYAALGSGDLFYEKFCQSVIDFDERLAETGATRGGESVKVDLNPEEDDIQAIEKLASECLECYQSMNA</sequence>
<evidence type="ECO:0000256" key="3">
    <source>
        <dbReference type="ARBA" id="ARBA00005267"/>
    </source>
</evidence>
<protein>
    <recommendedName>
        <fullName evidence="8">Flavodoxin</fullName>
    </recommendedName>
</protein>
<dbReference type="GO" id="GO:0016651">
    <property type="term" value="F:oxidoreductase activity, acting on NAD(P)H"/>
    <property type="evidence" value="ECO:0007669"/>
    <property type="project" value="UniProtKB-ARBA"/>
</dbReference>
<evidence type="ECO:0000256" key="2">
    <source>
        <dbReference type="ARBA" id="ARBA00003297"/>
    </source>
</evidence>
<reference evidence="12" key="2">
    <citation type="submission" date="2016-01" db="EMBL/GenBank/DDBJ databases">
        <title>Six Aerococcus type strain genome sequencing and assembly using PacBio and Illumina Hiseq.</title>
        <authorList>
            <person name="Carkaci D."/>
            <person name="Dargis R."/>
            <person name="Nielsen X.C."/>
            <person name="Skovgaard O."/>
            <person name="Fuursted K."/>
            <person name="Christensen J.J."/>
        </authorList>
    </citation>
    <scope>NUCLEOTIDE SEQUENCE [LARGE SCALE GENOMIC DNA]</scope>
    <source>
        <strain evidence="12">CCUG43001</strain>
    </source>
</reference>
<dbReference type="EMBL" id="CP014160">
    <property type="protein sequence ID" value="AMB94275.1"/>
    <property type="molecule type" value="Genomic_DNA"/>
</dbReference>
<dbReference type="AlphaFoldDB" id="A0A0X8FBN3"/>
<evidence type="ECO:0000256" key="5">
    <source>
        <dbReference type="ARBA" id="ARBA00022630"/>
    </source>
</evidence>
<evidence type="ECO:0000313" key="12">
    <source>
        <dbReference type="Proteomes" id="UP000069912"/>
    </source>
</evidence>
<dbReference type="InterPro" id="IPR050619">
    <property type="entry name" value="Flavodoxin"/>
</dbReference>